<dbReference type="PANTHER" id="PTHR43649">
    <property type="entry name" value="ARABINOSE-BINDING PROTEIN-RELATED"/>
    <property type="match status" value="1"/>
</dbReference>
<accession>A0A516Q1R3</accession>
<evidence type="ECO:0000256" key="4">
    <source>
        <dbReference type="ARBA" id="ARBA00022729"/>
    </source>
</evidence>
<evidence type="ECO:0000256" key="5">
    <source>
        <dbReference type="SAM" id="SignalP"/>
    </source>
</evidence>
<dbReference type="PROSITE" id="PS51318">
    <property type="entry name" value="TAT"/>
    <property type="match status" value="1"/>
</dbReference>
<dbReference type="SUPFAM" id="SSF53850">
    <property type="entry name" value="Periplasmic binding protein-like II"/>
    <property type="match status" value="1"/>
</dbReference>
<dbReference type="CDD" id="cd13585">
    <property type="entry name" value="PBP2_TMBP_like"/>
    <property type="match status" value="1"/>
</dbReference>
<evidence type="ECO:0000256" key="3">
    <source>
        <dbReference type="ARBA" id="ARBA00022448"/>
    </source>
</evidence>
<dbReference type="KEGG" id="mik:FOE78_16830"/>
<dbReference type="Pfam" id="PF01547">
    <property type="entry name" value="SBP_bac_1"/>
    <property type="match status" value="1"/>
</dbReference>
<feature type="chain" id="PRO_5022095652" evidence="5">
    <location>
        <begin position="28"/>
        <end position="454"/>
    </location>
</feature>
<dbReference type="Gene3D" id="3.40.190.10">
    <property type="entry name" value="Periplasmic binding protein-like II"/>
    <property type="match status" value="1"/>
</dbReference>
<keyword evidence="4 5" id="KW-0732">Signal</keyword>
<reference evidence="6 7" key="1">
    <citation type="submission" date="2019-07" db="EMBL/GenBank/DDBJ databases">
        <title>Microlunatus dokdonensis sp. nov. isolated from the rhizospheric soil of the wild plant Elymus tsukushiensis.</title>
        <authorList>
            <person name="Ghim S.-Y."/>
            <person name="Hwang Y.-J."/>
            <person name="Son J.-S."/>
            <person name="Shin J.-H."/>
        </authorList>
    </citation>
    <scope>NUCLEOTIDE SEQUENCE [LARGE SCALE GENOMIC DNA]</scope>
    <source>
        <strain evidence="6 7">KUDC0627</strain>
    </source>
</reference>
<dbReference type="EMBL" id="CP041692">
    <property type="protein sequence ID" value="QDP97363.1"/>
    <property type="molecule type" value="Genomic_DNA"/>
</dbReference>
<comment type="similarity">
    <text evidence="2">Belongs to the bacterial solute-binding protein 1 family.</text>
</comment>
<organism evidence="6 7">
    <name type="scientific">Microlunatus elymi</name>
    <dbReference type="NCBI Taxonomy" id="2596828"/>
    <lineage>
        <taxon>Bacteria</taxon>
        <taxon>Bacillati</taxon>
        <taxon>Actinomycetota</taxon>
        <taxon>Actinomycetes</taxon>
        <taxon>Propionibacteriales</taxon>
        <taxon>Propionibacteriaceae</taxon>
        <taxon>Microlunatus</taxon>
    </lineage>
</organism>
<dbReference type="PANTHER" id="PTHR43649:SF31">
    <property type="entry name" value="SN-GLYCEROL-3-PHOSPHATE-BINDING PERIPLASMIC PROTEIN UGPB"/>
    <property type="match status" value="1"/>
</dbReference>
<evidence type="ECO:0000313" key="6">
    <source>
        <dbReference type="EMBL" id="QDP97363.1"/>
    </source>
</evidence>
<evidence type="ECO:0000256" key="2">
    <source>
        <dbReference type="ARBA" id="ARBA00008520"/>
    </source>
</evidence>
<dbReference type="InterPro" id="IPR006059">
    <property type="entry name" value="SBP"/>
</dbReference>
<name>A0A516Q1R3_9ACTN</name>
<evidence type="ECO:0000313" key="7">
    <source>
        <dbReference type="Proteomes" id="UP000319263"/>
    </source>
</evidence>
<keyword evidence="3" id="KW-0813">Transport</keyword>
<evidence type="ECO:0000256" key="1">
    <source>
        <dbReference type="ARBA" id="ARBA00004196"/>
    </source>
</evidence>
<dbReference type="RefSeq" id="WP_143987322.1">
    <property type="nucleotide sequence ID" value="NZ_CP041692.1"/>
</dbReference>
<dbReference type="InterPro" id="IPR006311">
    <property type="entry name" value="TAT_signal"/>
</dbReference>
<proteinExistence type="inferred from homology"/>
<comment type="subcellular location">
    <subcellularLocation>
        <location evidence="1">Cell envelope</location>
    </subcellularLocation>
</comment>
<dbReference type="AlphaFoldDB" id="A0A516Q1R3"/>
<dbReference type="OrthoDB" id="1650177at2"/>
<dbReference type="Proteomes" id="UP000319263">
    <property type="component" value="Chromosome"/>
</dbReference>
<dbReference type="GO" id="GO:0030313">
    <property type="term" value="C:cell envelope"/>
    <property type="evidence" value="ECO:0007669"/>
    <property type="project" value="UniProtKB-SubCell"/>
</dbReference>
<gene>
    <name evidence="6" type="ORF">FOE78_16830</name>
</gene>
<keyword evidence="7" id="KW-1185">Reference proteome</keyword>
<protein>
    <submittedName>
        <fullName evidence="6">Sugar ABC transporter substrate-binding protein</fullName>
    </submittedName>
</protein>
<feature type="signal peptide" evidence="5">
    <location>
        <begin position="1"/>
        <end position="27"/>
    </location>
</feature>
<sequence length="454" mass="47903">MTKPSLSLNRRQVLGLIGAGAGAAALAACSPNKQSDDSGSNSTGGAKVTIGFRLWDDQVAKAYQKSFDAFSQKNPDITVKLNVVPWANYWDQLPVDVGSGQVDDLFWTNSLNFSQYADAGKITDVNTLLGGADDAWQKSLVEQYSYKDKLWAVPQVADANGIFYNKKLLDAAGVDPTKLAWKPGAGSGDTFLPAVQKLTQDSSGKTAAESGFNPKKLKVYGHNAAYDLQGIYFPWLGSNGGKWQADGSNKFVFGSDQKTVQAFEYLVNLINKYHVAPSAADTNDNGDFSRDQFLQGNLAIFQSGTYNLANVSDGAKFDWGIALNPAGPAGSCGVASGVGLVASAATKHADAVKKLLQWLGSAEGNKFIGESGSALPAVTTAQSSWVDFWKGKNVDVQPFVDAAAGMTIQAPRGTGGSGSSDYYDPIMKEIFLGRTPVASGMAKAEKGANAAIGK</sequence>
<dbReference type="InterPro" id="IPR050490">
    <property type="entry name" value="Bact_solute-bd_prot1"/>
</dbReference>
<dbReference type="PROSITE" id="PS51257">
    <property type="entry name" value="PROKAR_LIPOPROTEIN"/>
    <property type="match status" value="1"/>
</dbReference>